<evidence type="ECO:0000256" key="2">
    <source>
        <dbReference type="SAM" id="Phobius"/>
    </source>
</evidence>
<keyword evidence="2" id="KW-1133">Transmembrane helix</keyword>
<feature type="compositionally biased region" description="Basic and acidic residues" evidence="1">
    <location>
        <begin position="1"/>
        <end position="10"/>
    </location>
</feature>
<dbReference type="HOGENOM" id="CLU_137927_3_0_10"/>
<dbReference type="RefSeq" id="WP_011357799.1">
    <property type="nucleotide sequence ID" value="NC_007512.1"/>
</dbReference>
<dbReference type="eggNOG" id="ENOG5032RTR">
    <property type="taxonomic scope" value="Bacteria"/>
</dbReference>
<evidence type="ECO:0000313" key="3">
    <source>
        <dbReference type="EMBL" id="ABB23927.1"/>
    </source>
</evidence>
<keyword evidence="2" id="KW-0472">Membrane</keyword>
<feature type="transmembrane region" description="Helical" evidence="2">
    <location>
        <begin position="73"/>
        <end position="92"/>
    </location>
</feature>
<dbReference type="KEGG" id="plt:Plut_1065"/>
<dbReference type="InterPro" id="IPR032820">
    <property type="entry name" value="ATPase_put"/>
</dbReference>
<dbReference type="NCBIfam" id="TIGR02230">
    <property type="entry name" value="ATPase_gene1"/>
    <property type="match status" value="1"/>
</dbReference>
<dbReference type="AlphaFoldDB" id="Q3B404"/>
<organism evidence="3 4">
    <name type="scientific">Chlorobium luteolum (strain DSM 273 / BCRC 81028 / 2530)</name>
    <name type="common">Pelodictyon luteolum</name>
    <dbReference type="NCBI Taxonomy" id="319225"/>
    <lineage>
        <taxon>Bacteria</taxon>
        <taxon>Pseudomonadati</taxon>
        <taxon>Chlorobiota</taxon>
        <taxon>Chlorobiia</taxon>
        <taxon>Chlorobiales</taxon>
        <taxon>Chlorobiaceae</taxon>
        <taxon>Chlorobium/Pelodictyon group</taxon>
        <taxon>Pelodictyon</taxon>
    </lineage>
</organism>
<protein>
    <submittedName>
        <fullName evidence="3">F0F1-ATPase subunit, putative</fullName>
    </submittedName>
</protein>
<dbReference type="Pfam" id="PF09527">
    <property type="entry name" value="ATPase_gene1"/>
    <property type="match status" value="1"/>
</dbReference>
<dbReference type="OrthoDB" id="466056at2"/>
<proteinExistence type="predicted"/>
<dbReference type="InterPro" id="IPR011744">
    <property type="entry name" value="ATPase_gene1"/>
</dbReference>
<reference evidence="4" key="1">
    <citation type="submission" date="2005-08" db="EMBL/GenBank/DDBJ databases">
        <title>Complete sequence of Pelodictyon luteolum DSM 273.</title>
        <authorList>
            <consortium name="US DOE Joint Genome Institute"/>
            <person name="Copeland A."/>
            <person name="Lucas S."/>
            <person name="Lapidus A."/>
            <person name="Barry K."/>
            <person name="Detter J.C."/>
            <person name="Glavina T."/>
            <person name="Hammon N."/>
            <person name="Israni S."/>
            <person name="Pitluck S."/>
            <person name="Bryant D."/>
            <person name="Schmutz J."/>
            <person name="Larimer F."/>
            <person name="Land M."/>
            <person name="Kyrpides N."/>
            <person name="Ivanova N."/>
            <person name="Richardson P."/>
        </authorList>
    </citation>
    <scope>NUCLEOTIDE SEQUENCE [LARGE SCALE GENOMIC DNA]</scope>
    <source>
        <strain evidence="4">DSM 273 / BCRC 81028 / 2530</strain>
    </source>
</reference>
<sequence length="106" mass="12193">MTERPEEKGPLSKRVGSSEQRKLKARKRTIRNIWFGFSLFGLIGWSIVIPTLAGVAIGLWIDSRYPSGRSWALMLLVAGLAVGCWNAVRWMLEEKKEMEREERDDE</sequence>
<dbReference type="Proteomes" id="UP000002709">
    <property type="component" value="Chromosome"/>
</dbReference>
<name>Q3B404_CHLL3</name>
<keyword evidence="2" id="KW-0812">Transmembrane</keyword>
<dbReference type="EMBL" id="CP000096">
    <property type="protein sequence ID" value="ABB23927.1"/>
    <property type="molecule type" value="Genomic_DNA"/>
</dbReference>
<accession>Q3B404</accession>
<dbReference type="STRING" id="319225.Plut_1065"/>
<feature type="region of interest" description="Disordered" evidence="1">
    <location>
        <begin position="1"/>
        <end position="23"/>
    </location>
</feature>
<evidence type="ECO:0000256" key="1">
    <source>
        <dbReference type="SAM" id="MobiDB-lite"/>
    </source>
</evidence>
<feature type="transmembrane region" description="Helical" evidence="2">
    <location>
        <begin position="33"/>
        <end position="61"/>
    </location>
</feature>
<gene>
    <name evidence="3" type="ordered locus">Plut_1065</name>
</gene>
<keyword evidence="4" id="KW-1185">Reference proteome</keyword>
<evidence type="ECO:0000313" key="4">
    <source>
        <dbReference type="Proteomes" id="UP000002709"/>
    </source>
</evidence>